<keyword evidence="2" id="KW-0812">Transmembrane</keyword>
<organism evidence="3 4">
    <name type="scientific">Marasmius crinis-equi</name>
    <dbReference type="NCBI Taxonomy" id="585013"/>
    <lineage>
        <taxon>Eukaryota</taxon>
        <taxon>Fungi</taxon>
        <taxon>Dikarya</taxon>
        <taxon>Basidiomycota</taxon>
        <taxon>Agaricomycotina</taxon>
        <taxon>Agaricomycetes</taxon>
        <taxon>Agaricomycetidae</taxon>
        <taxon>Agaricales</taxon>
        <taxon>Marasmiineae</taxon>
        <taxon>Marasmiaceae</taxon>
        <taxon>Marasmius</taxon>
    </lineage>
</organism>
<feature type="region of interest" description="Disordered" evidence="1">
    <location>
        <begin position="111"/>
        <end position="182"/>
    </location>
</feature>
<reference evidence="3 4" key="1">
    <citation type="submission" date="2024-02" db="EMBL/GenBank/DDBJ databases">
        <title>A draft genome for the cacao thread blight pathogen Marasmius crinis-equi.</title>
        <authorList>
            <person name="Cohen S.P."/>
            <person name="Baruah I.K."/>
            <person name="Amoako-Attah I."/>
            <person name="Bukari Y."/>
            <person name="Meinhardt L.W."/>
            <person name="Bailey B.A."/>
        </authorList>
    </citation>
    <scope>NUCLEOTIDE SEQUENCE [LARGE SCALE GENOMIC DNA]</scope>
    <source>
        <strain evidence="3 4">GH-76</strain>
    </source>
</reference>
<proteinExistence type="predicted"/>
<protein>
    <submittedName>
        <fullName evidence="3">Uncharacterized protein</fullName>
    </submittedName>
</protein>
<evidence type="ECO:0000313" key="3">
    <source>
        <dbReference type="EMBL" id="KAL0570295.1"/>
    </source>
</evidence>
<feature type="compositionally biased region" description="Polar residues" evidence="1">
    <location>
        <begin position="152"/>
        <end position="173"/>
    </location>
</feature>
<sequence>MRDRRPKTVSDNSIETQTADGTPVNPSDQAQGTSVPGPNTKVIIIGSVIGGIVAIVLLLLFLILRRRRSSWPFYSFNFQRFNRQRHQSFGITALPLPESPLLQPTPFVIQRKSPSTVGRNPPLDVSPPPAEMGDRKERMPEDGVDTGAAGMEQQSDGQTHQNSTEIPQEQPNEQSRDPEVLAQKLDIVVQRLAQLEARFDEEAPPDYTSNRS</sequence>
<accession>A0ABR3F523</accession>
<feature type="transmembrane region" description="Helical" evidence="2">
    <location>
        <begin position="42"/>
        <end position="64"/>
    </location>
</feature>
<dbReference type="Proteomes" id="UP001465976">
    <property type="component" value="Unassembled WGS sequence"/>
</dbReference>
<feature type="region of interest" description="Disordered" evidence="1">
    <location>
        <begin position="1"/>
        <end position="37"/>
    </location>
</feature>
<feature type="compositionally biased region" description="Basic and acidic residues" evidence="1">
    <location>
        <begin position="132"/>
        <end position="141"/>
    </location>
</feature>
<keyword evidence="2" id="KW-0472">Membrane</keyword>
<name>A0ABR3F523_9AGAR</name>
<keyword evidence="4" id="KW-1185">Reference proteome</keyword>
<feature type="compositionally biased region" description="Polar residues" evidence="1">
    <location>
        <begin position="9"/>
        <end position="37"/>
    </location>
</feature>
<evidence type="ECO:0000313" key="4">
    <source>
        <dbReference type="Proteomes" id="UP001465976"/>
    </source>
</evidence>
<keyword evidence="2" id="KW-1133">Transmembrane helix</keyword>
<evidence type="ECO:0000256" key="1">
    <source>
        <dbReference type="SAM" id="MobiDB-lite"/>
    </source>
</evidence>
<dbReference type="EMBL" id="JBAHYK010000960">
    <property type="protein sequence ID" value="KAL0570295.1"/>
    <property type="molecule type" value="Genomic_DNA"/>
</dbReference>
<comment type="caution">
    <text evidence="3">The sequence shown here is derived from an EMBL/GenBank/DDBJ whole genome shotgun (WGS) entry which is preliminary data.</text>
</comment>
<gene>
    <name evidence="3" type="ORF">V5O48_011672</name>
</gene>
<evidence type="ECO:0000256" key="2">
    <source>
        <dbReference type="SAM" id="Phobius"/>
    </source>
</evidence>